<dbReference type="Proteomes" id="UP000321157">
    <property type="component" value="Unassembled WGS sequence"/>
</dbReference>
<evidence type="ECO:0000313" key="9">
    <source>
        <dbReference type="EMBL" id="GEN34368.1"/>
    </source>
</evidence>
<evidence type="ECO:0000256" key="1">
    <source>
        <dbReference type="ARBA" id="ARBA00004236"/>
    </source>
</evidence>
<reference evidence="9 10" key="1">
    <citation type="submission" date="2019-07" db="EMBL/GenBank/DDBJ databases">
        <title>Whole genome shotgun sequence of Aneurinibacillus danicus NBRC 102444.</title>
        <authorList>
            <person name="Hosoyama A."/>
            <person name="Uohara A."/>
            <person name="Ohji S."/>
            <person name="Ichikawa N."/>
        </authorList>
    </citation>
    <scope>NUCLEOTIDE SEQUENCE [LARGE SCALE GENOMIC DNA]</scope>
    <source>
        <strain evidence="9 10">NBRC 102444</strain>
    </source>
</reference>
<dbReference type="RefSeq" id="WP_146809642.1">
    <property type="nucleotide sequence ID" value="NZ_BJXX01000077.1"/>
</dbReference>
<proteinExistence type="predicted"/>
<feature type="chain" id="PRO_5038772890" description="PDGLE domain-containing protein" evidence="7">
    <location>
        <begin position="24"/>
        <end position="92"/>
    </location>
</feature>
<keyword evidence="4 6" id="KW-1133">Transmembrane helix</keyword>
<protein>
    <recommendedName>
        <fullName evidence="8">PDGLE domain-containing protein</fullName>
    </recommendedName>
</protein>
<evidence type="ECO:0000256" key="7">
    <source>
        <dbReference type="SAM" id="SignalP"/>
    </source>
</evidence>
<accession>A0A511V906</accession>
<keyword evidence="3 6" id="KW-0812">Transmembrane</keyword>
<dbReference type="GO" id="GO:0005886">
    <property type="term" value="C:plasma membrane"/>
    <property type="evidence" value="ECO:0007669"/>
    <property type="project" value="UniProtKB-SubCell"/>
</dbReference>
<keyword evidence="7" id="KW-0732">Signal</keyword>
<name>A0A511V906_9BACL</name>
<keyword evidence="5 6" id="KW-0472">Membrane</keyword>
<feature type="signal peptide" evidence="7">
    <location>
        <begin position="1"/>
        <end position="23"/>
    </location>
</feature>
<evidence type="ECO:0000313" key="10">
    <source>
        <dbReference type="Proteomes" id="UP000321157"/>
    </source>
</evidence>
<comment type="subcellular location">
    <subcellularLocation>
        <location evidence="1">Cell membrane</location>
    </subcellularLocation>
</comment>
<organism evidence="9 10">
    <name type="scientific">Aneurinibacillus danicus</name>
    <dbReference type="NCBI Taxonomy" id="267746"/>
    <lineage>
        <taxon>Bacteria</taxon>
        <taxon>Bacillati</taxon>
        <taxon>Bacillota</taxon>
        <taxon>Bacilli</taxon>
        <taxon>Bacillales</taxon>
        <taxon>Paenibacillaceae</taxon>
        <taxon>Aneurinibacillus group</taxon>
        <taxon>Aneurinibacillus</taxon>
    </lineage>
</organism>
<dbReference type="OrthoDB" id="1725146at2"/>
<dbReference type="EMBL" id="BJXX01000077">
    <property type="protein sequence ID" value="GEN34368.1"/>
    <property type="molecule type" value="Genomic_DNA"/>
</dbReference>
<dbReference type="Pfam" id="PF13190">
    <property type="entry name" value="PDGLE"/>
    <property type="match status" value="1"/>
</dbReference>
<evidence type="ECO:0000256" key="2">
    <source>
        <dbReference type="ARBA" id="ARBA00022475"/>
    </source>
</evidence>
<keyword evidence="10" id="KW-1185">Reference proteome</keyword>
<feature type="domain" description="PDGLE" evidence="8">
    <location>
        <begin position="9"/>
        <end position="88"/>
    </location>
</feature>
<dbReference type="AlphaFoldDB" id="A0A511V906"/>
<keyword evidence="2" id="KW-1003">Cell membrane</keyword>
<evidence type="ECO:0000256" key="4">
    <source>
        <dbReference type="ARBA" id="ARBA00022989"/>
    </source>
</evidence>
<feature type="transmembrane region" description="Helical" evidence="6">
    <location>
        <begin position="67"/>
        <end position="87"/>
    </location>
</feature>
<sequence length="92" mass="10000">MKSQVKKWLIASLLIAGILSLFASSHPDGFEKAGEETGYIETATALLASPFPDYTIPFMDSWVSNSLAGIIGVIITYFLFTTLGKLVGRNTR</sequence>
<evidence type="ECO:0000256" key="3">
    <source>
        <dbReference type="ARBA" id="ARBA00022692"/>
    </source>
</evidence>
<comment type="caution">
    <text evidence="9">The sequence shown here is derived from an EMBL/GenBank/DDBJ whole genome shotgun (WGS) entry which is preliminary data.</text>
</comment>
<dbReference type="InterPro" id="IPR025937">
    <property type="entry name" value="PDGLE_dom"/>
</dbReference>
<evidence type="ECO:0000256" key="6">
    <source>
        <dbReference type="SAM" id="Phobius"/>
    </source>
</evidence>
<evidence type="ECO:0000256" key="5">
    <source>
        <dbReference type="ARBA" id="ARBA00023136"/>
    </source>
</evidence>
<gene>
    <name evidence="9" type="ORF">ADA01nite_18280</name>
</gene>
<evidence type="ECO:0000259" key="8">
    <source>
        <dbReference type="Pfam" id="PF13190"/>
    </source>
</evidence>